<organism evidence="9 10">
    <name type="scientific">Ganoderma sinense ZZ0214-1</name>
    <dbReference type="NCBI Taxonomy" id="1077348"/>
    <lineage>
        <taxon>Eukaryota</taxon>
        <taxon>Fungi</taxon>
        <taxon>Dikarya</taxon>
        <taxon>Basidiomycota</taxon>
        <taxon>Agaricomycotina</taxon>
        <taxon>Agaricomycetes</taxon>
        <taxon>Polyporales</taxon>
        <taxon>Polyporaceae</taxon>
        <taxon>Ganoderma</taxon>
    </lineage>
</organism>
<dbReference type="PRINTS" id="PR01183">
    <property type="entry name" value="RIBORDTASEM1"/>
</dbReference>
<dbReference type="GO" id="GO:0004748">
    <property type="term" value="F:ribonucleoside-diphosphate reductase activity, thioredoxin disulfide as acceptor"/>
    <property type="evidence" value="ECO:0007669"/>
    <property type="project" value="UniProtKB-EC"/>
</dbReference>
<evidence type="ECO:0000313" key="9">
    <source>
        <dbReference type="EMBL" id="PIL31863.1"/>
    </source>
</evidence>
<dbReference type="Gene3D" id="3.20.70.20">
    <property type="match status" value="1"/>
</dbReference>
<dbReference type="GO" id="GO:0005971">
    <property type="term" value="C:ribonucleoside-diphosphate reductase complex"/>
    <property type="evidence" value="ECO:0007669"/>
    <property type="project" value="TreeGrafter"/>
</dbReference>
<comment type="similarity">
    <text evidence="1 6">Belongs to the ribonucleoside diphosphate reductase large chain family.</text>
</comment>
<reference evidence="9 10" key="1">
    <citation type="journal article" date="2015" name="Sci. Rep.">
        <title>Chromosome-level genome map provides insights into diverse defense mechanisms in the medicinal fungus Ganoderma sinense.</title>
        <authorList>
            <person name="Zhu Y."/>
            <person name="Xu J."/>
            <person name="Sun C."/>
            <person name="Zhou S."/>
            <person name="Xu H."/>
            <person name="Nelson D.R."/>
            <person name="Qian J."/>
            <person name="Song J."/>
            <person name="Luo H."/>
            <person name="Xiang L."/>
            <person name="Li Y."/>
            <person name="Xu Z."/>
            <person name="Ji A."/>
            <person name="Wang L."/>
            <person name="Lu S."/>
            <person name="Hayward A."/>
            <person name="Sun W."/>
            <person name="Li X."/>
            <person name="Schwartz D.C."/>
            <person name="Wang Y."/>
            <person name="Chen S."/>
        </authorList>
    </citation>
    <scope>NUCLEOTIDE SEQUENCE [LARGE SCALE GENOMIC DNA]</scope>
    <source>
        <strain evidence="9 10">ZZ0214-1</strain>
    </source>
</reference>
<dbReference type="InterPro" id="IPR013509">
    <property type="entry name" value="RNR_lsu_N"/>
</dbReference>
<dbReference type="PANTHER" id="PTHR11573:SF6">
    <property type="entry name" value="RIBONUCLEOSIDE-DIPHOSPHATE REDUCTASE LARGE SUBUNIT"/>
    <property type="match status" value="1"/>
</dbReference>
<dbReference type="SUPFAM" id="SSF51998">
    <property type="entry name" value="PFL-like glycyl radical enzymes"/>
    <property type="match status" value="1"/>
</dbReference>
<dbReference type="InterPro" id="IPR000788">
    <property type="entry name" value="RNR_lg_C"/>
</dbReference>
<evidence type="ECO:0000256" key="4">
    <source>
        <dbReference type="ARBA" id="ARBA00023116"/>
    </source>
</evidence>
<protein>
    <recommendedName>
        <fullName evidence="2 6">Ribonucleoside-diphosphate reductase</fullName>
        <ecNumber evidence="2 6">1.17.4.1</ecNumber>
    </recommendedName>
</protein>
<keyword evidence="4 6" id="KW-0215">Deoxyribonucleotide synthesis</keyword>
<evidence type="ECO:0000256" key="6">
    <source>
        <dbReference type="RuleBase" id="RU003410"/>
    </source>
</evidence>
<evidence type="ECO:0000259" key="8">
    <source>
        <dbReference type="Pfam" id="PF02867"/>
    </source>
</evidence>
<evidence type="ECO:0000256" key="5">
    <source>
        <dbReference type="ARBA" id="ARBA00024942"/>
    </source>
</evidence>
<sequence>MPESNPASSIRQDLTSMPGLYVLAFYPHFPTTHASDTNLSSTRTYIPANNVPCNTRSPTSPASHPNLLSTRTNRLVNTVSGRLPSDTIGAEAFLIFLAEIVSSFSSHHPDYSILAGRVYVTYHHKRVPKLFSAWVLEHADVFLDGVVHFVRQHAEVLDAAIIHRRDFEFTYRAMQMFERSYLLKSGRELVERLQFMFMRVAVGIHLDSVDAVLAIYDLLSTRKISFASPVLWNGGLANRHFASCYIFTPSASKAGDATGNFTSLSALWAADGGIGIQAGDVPATRSATNGDHPGLLPLLRVYDSLAAFWSRSSRHRSSSASVYLPVWHADVKRFVLSRTNRASSLFRFKHLFPALWVPNLFMRRVEADQTWSLFDPLLVPGLTELYGTAFETAYEAYEQDGVASGTISARMLWEIISEATRESGTPFLMYADTVNAKNNQMNLGVIKASNLCTEIVQYSSPIETAVCTLASLCLPRYIKPGGTFDYDELHRVTKLVVRALDRLVELTEYPTVDAAVAAFRTRSLGVGVQGLADVFAFLEVPFTSDTARTLNRRIFEAIYHAGLQCSCELAGTLGSHDSWFESPAQQGVLQIDMWEADTTGSYDFDLLRAQIKHSGLRNSMITAQMPTASTAQLFGNSEGIDPYISNVVQYRVLSGNFNEISRPLINSLQKRGLWSEQMRNDILACRGSVQTIPNIPDVLKEVFKTAFELDPRLLIDMTAERGPFIDQSQLFTLFIASPSPSVLVSPCV</sequence>
<keyword evidence="3 6" id="KW-0560">Oxidoreductase</keyword>
<feature type="domain" description="Ribonucleotide reductase large subunit C-terminal" evidence="8">
    <location>
        <begin position="242"/>
        <end position="739"/>
    </location>
</feature>
<name>A0A2G8SDN5_9APHY</name>
<dbReference type="InterPro" id="IPR013346">
    <property type="entry name" value="NrdE_NrdA_C"/>
</dbReference>
<dbReference type="Pfam" id="PF02867">
    <property type="entry name" value="Ribonuc_red_lgC"/>
    <property type="match status" value="1"/>
</dbReference>
<comment type="caution">
    <text evidence="9">The sequence shown here is derived from an EMBL/GenBank/DDBJ whole genome shotgun (WGS) entry which is preliminary data.</text>
</comment>
<accession>A0A2G8SDN5</accession>
<dbReference type="Proteomes" id="UP000230002">
    <property type="component" value="Unassembled WGS sequence"/>
</dbReference>
<gene>
    <name evidence="9" type="ORF">GSI_06567</name>
</gene>
<dbReference type="UniPathway" id="UPA00326"/>
<dbReference type="GO" id="GO:0005524">
    <property type="term" value="F:ATP binding"/>
    <property type="evidence" value="ECO:0007669"/>
    <property type="project" value="InterPro"/>
</dbReference>
<feature type="domain" description="Ribonucleotide reductase large subunit N-terminal" evidence="7">
    <location>
        <begin position="168"/>
        <end position="238"/>
    </location>
</feature>
<dbReference type="Pfam" id="PF00317">
    <property type="entry name" value="Ribonuc_red_lgN"/>
    <property type="match status" value="1"/>
</dbReference>
<dbReference type="GO" id="GO:0009263">
    <property type="term" value="P:deoxyribonucleotide biosynthetic process"/>
    <property type="evidence" value="ECO:0007669"/>
    <property type="project" value="UniProtKB-KW"/>
</dbReference>
<dbReference type="SUPFAM" id="SSF48168">
    <property type="entry name" value="R1 subunit of ribonucleotide reductase, N-terminal domain"/>
    <property type="match status" value="1"/>
</dbReference>
<evidence type="ECO:0000259" key="7">
    <source>
        <dbReference type="Pfam" id="PF00317"/>
    </source>
</evidence>
<dbReference type="InterPro" id="IPR008926">
    <property type="entry name" value="RNR_R1-su_N"/>
</dbReference>
<evidence type="ECO:0000256" key="1">
    <source>
        <dbReference type="ARBA" id="ARBA00010406"/>
    </source>
</evidence>
<dbReference type="PANTHER" id="PTHR11573">
    <property type="entry name" value="RIBONUCLEOSIDE-DIPHOSPHATE REDUCTASE LARGE CHAIN"/>
    <property type="match status" value="1"/>
</dbReference>
<dbReference type="OrthoDB" id="3000483at2759"/>
<dbReference type="InterPro" id="IPR039718">
    <property type="entry name" value="Rrm1"/>
</dbReference>
<proteinExistence type="inferred from homology"/>
<dbReference type="EC" id="1.17.4.1" evidence="2 6"/>
<evidence type="ECO:0000256" key="3">
    <source>
        <dbReference type="ARBA" id="ARBA00023002"/>
    </source>
</evidence>
<evidence type="ECO:0000256" key="2">
    <source>
        <dbReference type="ARBA" id="ARBA00012274"/>
    </source>
</evidence>
<keyword evidence="10" id="KW-1185">Reference proteome</keyword>
<dbReference type="NCBIfam" id="TIGR02506">
    <property type="entry name" value="NrdE_NrdA"/>
    <property type="match status" value="1"/>
</dbReference>
<dbReference type="AlphaFoldDB" id="A0A2G8SDN5"/>
<comment type="catalytic activity">
    <reaction evidence="6">
        <text>a 2'-deoxyribonucleoside 5'-diphosphate + [thioredoxin]-disulfide + H2O = a ribonucleoside 5'-diphosphate + [thioredoxin]-dithiol</text>
        <dbReference type="Rhea" id="RHEA:23252"/>
        <dbReference type="Rhea" id="RHEA-COMP:10698"/>
        <dbReference type="Rhea" id="RHEA-COMP:10700"/>
        <dbReference type="ChEBI" id="CHEBI:15377"/>
        <dbReference type="ChEBI" id="CHEBI:29950"/>
        <dbReference type="ChEBI" id="CHEBI:50058"/>
        <dbReference type="ChEBI" id="CHEBI:57930"/>
        <dbReference type="ChEBI" id="CHEBI:73316"/>
        <dbReference type="EC" id="1.17.4.1"/>
    </reaction>
</comment>
<dbReference type="EMBL" id="AYKW01000012">
    <property type="protein sequence ID" value="PIL31863.1"/>
    <property type="molecule type" value="Genomic_DNA"/>
</dbReference>
<evidence type="ECO:0000313" key="10">
    <source>
        <dbReference type="Proteomes" id="UP000230002"/>
    </source>
</evidence>
<comment type="function">
    <text evidence="5 6">Provides the precursors necessary for DNA synthesis. Catalyzes the biosynthesis of deoxyribonucleotides from the corresponding ribonucleotides.</text>
</comment>
<dbReference type="STRING" id="1077348.A0A2G8SDN5"/>